<name>U1RUN9_9ACTO</name>
<keyword evidence="2" id="KW-1185">Reference proteome</keyword>
<dbReference type="EMBL" id="AWSE01000209">
    <property type="protein sequence ID" value="ERH22162.1"/>
    <property type="molecule type" value="Genomic_DNA"/>
</dbReference>
<accession>U1RUN9</accession>
<sequence>MRGDISPEAGVIGAGATGLGHIEPFPGAGQRIMLVVGSRQVLGILAAGDALPIPGGQGHDPATAP</sequence>
<reference evidence="1 2" key="1">
    <citation type="submission" date="2013-08" db="EMBL/GenBank/DDBJ databases">
        <authorList>
            <person name="Weinstock G."/>
            <person name="Sodergren E."/>
            <person name="Wylie T."/>
            <person name="Fulton L."/>
            <person name="Fulton R."/>
            <person name="Fronick C."/>
            <person name="O'Laughlin M."/>
            <person name="Godfrey J."/>
            <person name="Miner T."/>
            <person name="Herter B."/>
            <person name="Appelbaum E."/>
            <person name="Cordes M."/>
            <person name="Lek S."/>
            <person name="Wollam A."/>
            <person name="Pepin K.H."/>
            <person name="Palsikar V.B."/>
            <person name="Mitreva M."/>
            <person name="Wilson R.K."/>
        </authorList>
    </citation>
    <scope>NUCLEOTIDE SEQUENCE [LARGE SCALE GENOMIC DNA]</scope>
    <source>
        <strain evidence="1 2">F0542</strain>
    </source>
</reference>
<dbReference type="Proteomes" id="UP000016536">
    <property type="component" value="Unassembled WGS sequence"/>
</dbReference>
<proteinExistence type="predicted"/>
<protein>
    <submittedName>
        <fullName evidence="1">Uncharacterized protein</fullName>
    </submittedName>
</protein>
<dbReference type="HOGENOM" id="CLU_2839857_0_0_11"/>
<evidence type="ECO:0000313" key="2">
    <source>
        <dbReference type="Proteomes" id="UP000016536"/>
    </source>
</evidence>
<gene>
    <name evidence="1" type="ORF">HMPREF1979_02861</name>
</gene>
<comment type="caution">
    <text evidence="1">The sequence shown here is derived from an EMBL/GenBank/DDBJ whole genome shotgun (WGS) entry which is preliminary data.</text>
</comment>
<evidence type="ECO:0000313" key="1">
    <source>
        <dbReference type="EMBL" id="ERH22162.1"/>
    </source>
</evidence>
<dbReference type="AlphaFoldDB" id="U1RUN9"/>
<organism evidence="1 2">
    <name type="scientific">Actinomyces johnsonii F0542</name>
    <dbReference type="NCBI Taxonomy" id="1321818"/>
    <lineage>
        <taxon>Bacteria</taxon>
        <taxon>Bacillati</taxon>
        <taxon>Actinomycetota</taxon>
        <taxon>Actinomycetes</taxon>
        <taxon>Actinomycetales</taxon>
        <taxon>Actinomycetaceae</taxon>
        <taxon>Actinomyces</taxon>
    </lineage>
</organism>